<dbReference type="PROSITE" id="PS00957">
    <property type="entry name" value="NAD_G3PDH"/>
    <property type="match status" value="1"/>
</dbReference>
<keyword evidence="9" id="KW-0520">NAD</keyword>
<dbReference type="Proteomes" id="UP000176329">
    <property type="component" value="Unassembled WGS sequence"/>
</dbReference>
<feature type="binding site" evidence="9">
    <location>
        <position position="231"/>
    </location>
    <ligand>
        <name>NAD(+)</name>
        <dbReference type="ChEBI" id="CHEBI:57540"/>
    </ligand>
</feature>
<accession>A0A1F6LRL2</accession>
<dbReference type="GO" id="GO:0008654">
    <property type="term" value="P:phospholipid biosynthetic process"/>
    <property type="evidence" value="ECO:0007669"/>
    <property type="project" value="UniProtKB-KW"/>
</dbReference>
<evidence type="ECO:0000256" key="8">
    <source>
        <dbReference type="PIRSR" id="PIRSR000114-2"/>
    </source>
</evidence>
<dbReference type="Gene3D" id="1.10.1040.10">
    <property type="entry name" value="N-(1-d-carboxylethyl)-l-norvaline Dehydrogenase, domain 2"/>
    <property type="match status" value="1"/>
</dbReference>
<protein>
    <recommendedName>
        <fullName evidence="14">Glycerol-3-phosphate dehydrogenase (NAD(P)(+))</fullName>
    </recommendedName>
</protein>
<evidence type="ECO:0000256" key="9">
    <source>
        <dbReference type="PIRSR" id="PIRSR000114-3"/>
    </source>
</evidence>
<feature type="domain" description="Glycerol-3-phosphate dehydrogenase NAD-dependent C-terminal" evidence="11">
    <location>
        <begin position="156"/>
        <end position="288"/>
    </location>
</feature>
<gene>
    <name evidence="12" type="ORF">A2848_01575</name>
</gene>
<sequence length="293" mass="30820">MNIVIIGAGRIGMAFKYMCEKNGAPVELCDVDTAKAPEQKPLTETVPIADIIFLCTQSFAIRNLIAQISPLLQPHALVVSAAKGIERTTLKTIDQVMAESIPSRISWGIIIGPTLAEEIVNGQGSAAVFAGNNPERCASLTSVISRHDMTLECSSDLRGVALAGVLKNVYALGLGIADGLGWGANRKGWLVTHALVEMRVALGALGGNPITADGPAGLGDLVATGSSAHSRNRTSGEQLVRTGTLDPLSEGYISLASIKQLLGDTAREFALFSAIVKIVDEKKDARESFESLV</sequence>
<proteinExistence type="inferred from homology"/>
<reference evidence="12 13" key="1">
    <citation type="journal article" date="2016" name="Nat. Commun.">
        <title>Thousands of microbial genomes shed light on interconnected biogeochemical processes in an aquifer system.</title>
        <authorList>
            <person name="Anantharaman K."/>
            <person name="Brown C.T."/>
            <person name="Hug L.A."/>
            <person name="Sharon I."/>
            <person name="Castelle C.J."/>
            <person name="Probst A.J."/>
            <person name="Thomas B.C."/>
            <person name="Singh A."/>
            <person name="Wilkins M.J."/>
            <person name="Karaoz U."/>
            <person name="Brodie E.L."/>
            <person name="Williams K.H."/>
            <person name="Hubbard S.S."/>
            <person name="Banfield J.F."/>
        </authorList>
    </citation>
    <scope>NUCLEOTIDE SEQUENCE [LARGE SCALE GENOMIC DNA]</scope>
</reference>
<dbReference type="PANTHER" id="PTHR11728:SF1">
    <property type="entry name" value="GLYCEROL-3-PHOSPHATE DEHYDROGENASE [NAD(+)] 2, CHLOROPLASTIC"/>
    <property type="match status" value="1"/>
</dbReference>
<dbReference type="AlphaFoldDB" id="A0A1F6LRL2"/>
<keyword evidence="4" id="KW-0443">Lipid metabolism</keyword>
<evidence type="ECO:0000259" key="10">
    <source>
        <dbReference type="Pfam" id="PF01210"/>
    </source>
</evidence>
<evidence type="ECO:0008006" key="14">
    <source>
        <dbReference type="Google" id="ProtNLM"/>
    </source>
</evidence>
<dbReference type="GO" id="GO:0016616">
    <property type="term" value="F:oxidoreductase activity, acting on the CH-OH group of donors, NAD or NADP as acceptor"/>
    <property type="evidence" value="ECO:0007669"/>
    <property type="project" value="InterPro"/>
</dbReference>
<evidence type="ECO:0000256" key="4">
    <source>
        <dbReference type="ARBA" id="ARBA00023098"/>
    </source>
</evidence>
<dbReference type="PIRSF" id="PIRSF000114">
    <property type="entry name" value="Glycerol-3-P_dh"/>
    <property type="match status" value="1"/>
</dbReference>
<dbReference type="Pfam" id="PF01210">
    <property type="entry name" value="NAD_Gly3P_dh_N"/>
    <property type="match status" value="1"/>
</dbReference>
<evidence type="ECO:0000256" key="7">
    <source>
        <dbReference type="PIRSR" id="PIRSR000114-1"/>
    </source>
</evidence>
<dbReference type="GO" id="GO:0005975">
    <property type="term" value="P:carbohydrate metabolic process"/>
    <property type="evidence" value="ECO:0007669"/>
    <property type="project" value="InterPro"/>
</dbReference>
<dbReference type="GO" id="GO:0005829">
    <property type="term" value="C:cytosol"/>
    <property type="evidence" value="ECO:0007669"/>
    <property type="project" value="TreeGrafter"/>
</dbReference>
<dbReference type="PANTHER" id="PTHR11728">
    <property type="entry name" value="GLYCEROL-3-PHOSPHATE DEHYDROGENASE"/>
    <property type="match status" value="1"/>
</dbReference>
<keyword evidence="2" id="KW-0444">Lipid biosynthesis</keyword>
<dbReference type="InterPro" id="IPR011128">
    <property type="entry name" value="G3P_DH_NAD-dep_N"/>
</dbReference>
<dbReference type="InterPro" id="IPR006168">
    <property type="entry name" value="G3P_DH_NAD-dep"/>
</dbReference>
<keyword evidence="3" id="KW-0560">Oxidoreductase</keyword>
<dbReference type="Pfam" id="PF07479">
    <property type="entry name" value="NAD_Gly3P_dh_C"/>
    <property type="match status" value="1"/>
</dbReference>
<feature type="binding site" evidence="8">
    <location>
        <position position="83"/>
    </location>
    <ligand>
        <name>substrate</name>
    </ligand>
</feature>
<feature type="domain" description="Glycerol-3-phosphate dehydrogenase NAD-dependent N-terminal" evidence="10">
    <location>
        <begin position="41"/>
        <end position="135"/>
    </location>
</feature>
<evidence type="ECO:0000256" key="2">
    <source>
        <dbReference type="ARBA" id="ARBA00022516"/>
    </source>
</evidence>
<feature type="binding site" evidence="9">
    <location>
        <position position="116"/>
    </location>
    <ligand>
        <name>NAD(+)</name>
        <dbReference type="ChEBI" id="CHEBI:57540"/>
    </ligand>
</feature>
<organism evidence="12 13">
    <name type="scientific">Candidatus Magasanikbacteria bacterium RIFCSPHIGHO2_01_FULL_50_8</name>
    <dbReference type="NCBI Taxonomy" id="1798674"/>
    <lineage>
        <taxon>Bacteria</taxon>
        <taxon>Candidatus Magasanikiibacteriota</taxon>
    </lineage>
</organism>
<dbReference type="GO" id="GO:0046168">
    <property type="term" value="P:glycerol-3-phosphate catabolic process"/>
    <property type="evidence" value="ECO:0007669"/>
    <property type="project" value="InterPro"/>
</dbReference>
<evidence type="ECO:0000256" key="5">
    <source>
        <dbReference type="ARBA" id="ARBA00023209"/>
    </source>
</evidence>
<keyword evidence="6" id="KW-1208">Phospholipid metabolism</keyword>
<evidence type="ECO:0000256" key="3">
    <source>
        <dbReference type="ARBA" id="ARBA00023002"/>
    </source>
</evidence>
<dbReference type="InterPro" id="IPR008927">
    <property type="entry name" value="6-PGluconate_DH-like_C_sf"/>
</dbReference>
<dbReference type="Gene3D" id="3.40.50.720">
    <property type="entry name" value="NAD(P)-binding Rossmann-like Domain"/>
    <property type="match status" value="1"/>
</dbReference>
<evidence type="ECO:0000313" key="13">
    <source>
        <dbReference type="Proteomes" id="UP000176329"/>
    </source>
</evidence>
<feature type="active site" description="Proton acceptor" evidence="7">
    <location>
        <position position="167"/>
    </location>
</feature>
<comment type="similarity">
    <text evidence="1">Belongs to the NAD-dependent glycerol-3-phosphate dehydrogenase family.</text>
</comment>
<dbReference type="SUPFAM" id="SSF51735">
    <property type="entry name" value="NAD(P)-binding Rossmann-fold domains"/>
    <property type="match status" value="1"/>
</dbReference>
<evidence type="ECO:0000256" key="6">
    <source>
        <dbReference type="ARBA" id="ARBA00023264"/>
    </source>
</evidence>
<name>A0A1F6LRL2_9BACT</name>
<dbReference type="GO" id="GO:0051287">
    <property type="term" value="F:NAD binding"/>
    <property type="evidence" value="ECO:0007669"/>
    <property type="project" value="InterPro"/>
</dbReference>
<dbReference type="SUPFAM" id="SSF48179">
    <property type="entry name" value="6-phosphogluconate dehydrogenase C-terminal domain-like"/>
    <property type="match status" value="1"/>
</dbReference>
<evidence type="ECO:0000259" key="11">
    <source>
        <dbReference type="Pfam" id="PF07479"/>
    </source>
</evidence>
<dbReference type="InterPro" id="IPR013328">
    <property type="entry name" value="6PGD_dom2"/>
</dbReference>
<dbReference type="InterPro" id="IPR006109">
    <property type="entry name" value="G3P_DH_NAD-dep_C"/>
</dbReference>
<keyword evidence="5" id="KW-0594">Phospholipid biosynthesis</keyword>
<dbReference type="InterPro" id="IPR036291">
    <property type="entry name" value="NAD(P)-bd_dom_sf"/>
</dbReference>
<feature type="binding site" evidence="8">
    <location>
        <begin position="231"/>
        <end position="232"/>
    </location>
    <ligand>
        <name>substrate</name>
    </ligand>
</feature>
<evidence type="ECO:0000256" key="1">
    <source>
        <dbReference type="ARBA" id="ARBA00011009"/>
    </source>
</evidence>
<dbReference type="EMBL" id="MFPV01000026">
    <property type="protein sequence ID" value="OGH61998.1"/>
    <property type="molecule type" value="Genomic_DNA"/>
</dbReference>
<evidence type="ECO:0000313" key="12">
    <source>
        <dbReference type="EMBL" id="OGH61998.1"/>
    </source>
</evidence>
<comment type="caution">
    <text evidence="12">The sequence shown here is derived from an EMBL/GenBank/DDBJ whole genome shotgun (WGS) entry which is preliminary data.</text>
</comment>